<organism evidence="1 2">
    <name type="scientific">Striga hermonthica</name>
    <name type="common">Purple witchweed</name>
    <name type="synonym">Buchnera hermonthica</name>
    <dbReference type="NCBI Taxonomy" id="68872"/>
    <lineage>
        <taxon>Eukaryota</taxon>
        <taxon>Viridiplantae</taxon>
        <taxon>Streptophyta</taxon>
        <taxon>Embryophyta</taxon>
        <taxon>Tracheophyta</taxon>
        <taxon>Spermatophyta</taxon>
        <taxon>Magnoliopsida</taxon>
        <taxon>eudicotyledons</taxon>
        <taxon>Gunneridae</taxon>
        <taxon>Pentapetalae</taxon>
        <taxon>asterids</taxon>
        <taxon>lamiids</taxon>
        <taxon>Lamiales</taxon>
        <taxon>Orobanchaceae</taxon>
        <taxon>Buchnereae</taxon>
        <taxon>Striga</taxon>
    </lineage>
</organism>
<sequence>TSLALFRVTFPNSSVLFLKIHLVPITFPEEGSGTNSQRSFLVNCSSSSCMAKIQHSSFRAFLAFLGSRSEVFTLPTPTLSPNPRPVCFVFEVPVEDSRMSSLPVHPIPVRSPCCLSKEISSFRSAFPLFNFLTTSIVRFNSAEFAFSLLSMIACLLISRPASSLSSTISWFHSTR</sequence>
<evidence type="ECO:0000313" key="1">
    <source>
        <dbReference type="EMBL" id="CAA0806183.1"/>
    </source>
</evidence>
<keyword evidence="2" id="KW-1185">Reference proteome</keyword>
<dbReference type="Proteomes" id="UP001153555">
    <property type="component" value="Unassembled WGS sequence"/>
</dbReference>
<accession>A0A9N7MFD0</accession>
<evidence type="ECO:0000313" key="2">
    <source>
        <dbReference type="Proteomes" id="UP001153555"/>
    </source>
</evidence>
<comment type="caution">
    <text evidence="1">The sequence shown here is derived from an EMBL/GenBank/DDBJ whole genome shotgun (WGS) entry which is preliminary data.</text>
</comment>
<feature type="non-terminal residue" evidence="1">
    <location>
        <position position="175"/>
    </location>
</feature>
<name>A0A9N7MFD0_STRHE</name>
<feature type="non-terminal residue" evidence="1">
    <location>
        <position position="1"/>
    </location>
</feature>
<dbReference type="EMBL" id="CACSLK010000307">
    <property type="protein sequence ID" value="CAA0806183.1"/>
    <property type="molecule type" value="Genomic_DNA"/>
</dbReference>
<protein>
    <submittedName>
        <fullName evidence="1">Uncharacterized protein</fullName>
    </submittedName>
</protein>
<gene>
    <name evidence="1" type="ORF">SHERM_09227</name>
</gene>
<dbReference type="AlphaFoldDB" id="A0A9N7MFD0"/>
<reference evidence="1" key="1">
    <citation type="submission" date="2019-12" db="EMBL/GenBank/DDBJ databases">
        <authorList>
            <person name="Scholes J."/>
        </authorList>
    </citation>
    <scope>NUCLEOTIDE SEQUENCE</scope>
</reference>
<proteinExistence type="predicted"/>